<dbReference type="RefSeq" id="WP_145289517.1">
    <property type="nucleotide sequence ID" value="NZ_CP036318.1"/>
</dbReference>
<dbReference type="InterPro" id="IPR036465">
    <property type="entry name" value="vWFA_dom_sf"/>
</dbReference>
<dbReference type="InterPro" id="IPR002035">
    <property type="entry name" value="VWF_A"/>
</dbReference>
<name>A0A518J0C4_9BACT</name>
<dbReference type="Pfam" id="PF00092">
    <property type="entry name" value="VWA"/>
    <property type="match status" value="1"/>
</dbReference>
<dbReference type="Pfam" id="PF13400">
    <property type="entry name" value="Tad"/>
    <property type="match status" value="1"/>
</dbReference>
<evidence type="ECO:0000259" key="2">
    <source>
        <dbReference type="PROSITE" id="PS50234"/>
    </source>
</evidence>
<dbReference type="PANTHER" id="PTHR10579">
    <property type="entry name" value="CALCIUM-ACTIVATED CHLORIDE CHANNEL REGULATOR"/>
    <property type="match status" value="1"/>
</dbReference>
<dbReference type="InterPro" id="IPR051266">
    <property type="entry name" value="CLCR"/>
</dbReference>
<accession>A0A518J0C4</accession>
<dbReference type="Gene3D" id="3.40.50.410">
    <property type="entry name" value="von Willebrand factor, type A domain"/>
    <property type="match status" value="1"/>
</dbReference>
<reference evidence="3 4" key="1">
    <citation type="submission" date="2019-02" db="EMBL/GenBank/DDBJ databases">
        <title>Deep-cultivation of Planctomycetes and their phenomic and genomic characterization uncovers novel biology.</title>
        <authorList>
            <person name="Wiegand S."/>
            <person name="Jogler M."/>
            <person name="Boedeker C."/>
            <person name="Pinto D."/>
            <person name="Vollmers J."/>
            <person name="Rivas-Marin E."/>
            <person name="Kohn T."/>
            <person name="Peeters S.H."/>
            <person name="Heuer A."/>
            <person name="Rast P."/>
            <person name="Oberbeckmann S."/>
            <person name="Bunk B."/>
            <person name="Jeske O."/>
            <person name="Meyerdierks A."/>
            <person name="Storesund J.E."/>
            <person name="Kallscheuer N."/>
            <person name="Luecker S."/>
            <person name="Lage O.M."/>
            <person name="Pohl T."/>
            <person name="Merkel B.J."/>
            <person name="Hornburger P."/>
            <person name="Mueller R.-W."/>
            <person name="Bruemmer F."/>
            <person name="Labrenz M."/>
            <person name="Spormann A.M."/>
            <person name="Op den Camp H."/>
            <person name="Overmann J."/>
            <person name="Amann R."/>
            <person name="Jetten M.S.M."/>
            <person name="Mascher T."/>
            <person name="Medema M.H."/>
            <person name="Devos D.P."/>
            <person name="Kaster A.-K."/>
            <person name="Ovreas L."/>
            <person name="Rohde M."/>
            <person name="Galperin M.Y."/>
            <person name="Jogler C."/>
        </authorList>
    </citation>
    <scope>NUCLEOTIDE SEQUENCE [LARGE SCALE GENOMIC DNA]</scope>
    <source>
        <strain evidence="3 4">Mal33</strain>
    </source>
</reference>
<evidence type="ECO:0000313" key="3">
    <source>
        <dbReference type="EMBL" id="QDV58797.1"/>
    </source>
</evidence>
<evidence type="ECO:0000313" key="4">
    <source>
        <dbReference type="Proteomes" id="UP000316770"/>
    </source>
</evidence>
<organism evidence="3 4">
    <name type="scientific">Rosistilla oblonga</name>
    <dbReference type="NCBI Taxonomy" id="2527990"/>
    <lineage>
        <taxon>Bacteria</taxon>
        <taxon>Pseudomonadati</taxon>
        <taxon>Planctomycetota</taxon>
        <taxon>Planctomycetia</taxon>
        <taxon>Pirellulales</taxon>
        <taxon>Pirellulaceae</taxon>
        <taxon>Rosistilla</taxon>
    </lineage>
</organism>
<dbReference type="PROSITE" id="PS50234">
    <property type="entry name" value="VWFA"/>
    <property type="match status" value="1"/>
</dbReference>
<keyword evidence="1" id="KW-0472">Membrane</keyword>
<sequence length="418" mass="45362">MFSDRPQRSIRNRRKGSIVVLVAITLPVLFILAALAINASYMQLTRTELFIATDAATRAAGRTFSELQNVNDAKTAAQSTAAKNMVAGQALQLRTGDAANEIEFGMTSNDGTYSRFQFNKVSSSSLASGDVKANAVRVLGRRDTGSLGGSIHTLFPKFLTTDTFNPTQTSVAMQVDRDISLVLDRSGSMDYLTITWPSGKSPYYTTTMVAAVTAGYLYTRYGNFYYSSGVSSDEYEKWAWEEHYELGPYPQTPWNSLVAAVDGFLNVLDETHPEEHVSIASYSSNATLDLYLDDDYDEVRDTLDDLYPSGSTAIGKGMQKGIQALLHSSARPYAAKTMVVMTDGMHNSGIDPVTVATSLVATYNLTIHTVTFGSGADKARMQSVAAIGGGSHYHAEDGTALKEVFEEIANNLPVLLTE</sequence>
<keyword evidence="1" id="KW-0812">Transmembrane</keyword>
<dbReference type="SUPFAM" id="SSF53300">
    <property type="entry name" value="vWA-like"/>
    <property type="match status" value="1"/>
</dbReference>
<protein>
    <submittedName>
        <fullName evidence="3">von Willebrand factor type A domain protein</fullName>
    </submittedName>
</protein>
<gene>
    <name evidence="3" type="ORF">Mal33_48220</name>
</gene>
<keyword evidence="1" id="KW-1133">Transmembrane helix</keyword>
<evidence type="ECO:0000256" key="1">
    <source>
        <dbReference type="SAM" id="Phobius"/>
    </source>
</evidence>
<proteinExistence type="predicted"/>
<dbReference type="EMBL" id="CP036318">
    <property type="protein sequence ID" value="QDV58797.1"/>
    <property type="molecule type" value="Genomic_DNA"/>
</dbReference>
<dbReference type="CDD" id="cd00198">
    <property type="entry name" value="vWFA"/>
    <property type="match status" value="1"/>
</dbReference>
<dbReference type="Proteomes" id="UP000316770">
    <property type="component" value="Chromosome"/>
</dbReference>
<keyword evidence="4" id="KW-1185">Reference proteome</keyword>
<dbReference type="AlphaFoldDB" id="A0A518J0C4"/>
<dbReference type="SMART" id="SM00327">
    <property type="entry name" value="VWA"/>
    <property type="match status" value="1"/>
</dbReference>
<dbReference type="PANTHER" id="PTHR10579:SF43">
    <property type="entry name" value="ZINC FINGER (C3HC4-TYPE RING FINGER) FAMILY PROTEIN"/>
    <property type="match status" value="1"/>
</dbReference>
<dbReference type="InterPro" id="IPR028087">
    <property type="entry name" value="Tad_N"/>
</dbReference>
<feature type="transmembrane region" description="Helical" evidence="1">
    <location>
        <begin position="20"/>
        <end position="41"/>
    </location>
</feature>
<feature type="domain" description="VWFA" evidence="2">
    <location>
        <begin position="178"/>
        <end position="408"/>
    </location>
</feature>